<feature type="chain" id="PRO_5040396246" description="Long chronological lifespan protein 2" evidence="4">
    <location>
        <begin position="20"/>
        <end position="67"/>
    </location>
</feature>
<organism evidence="5 6">
    <name type="scientific">Hydnum rufescens UP504</name>
    <dbReference type="NCBI Taxonomy" id="1448309"/>
    <lineage>
        <taxon>Eukaryota</taxon>
        <taxon>Fungi</taxon>
        <taxon>Dikarya</taxon>
        <taxon>Basidiomycota</taxon>
        <taxon>Agaricomycotina</taxon>
        <taxon>Agaricomycetes</taxon>
        <taxon>Cantharellales</taxon>
        <taxon>Hydnaceae</taxon>
        <taxon>Hydnum</taxon>
    </lineage>
</organism>
<reference evidence="5" key="1">
    <citation type="journal article" date="2020" name="Nat. Commun.">
        <title>Large-scale genome sequencing of mycorrhizal fungi provides insights into the early evolution of symbiotic traits.</title>
        <authorList>
            <person name="Miyauchi S."/>
            <person name="Kiss E."/>
            <person name="Kuo A."/>
            <person name="Drula E."/>
            <person name="Kohler A."/>
            <person name="Sanchez-Garcia M."/>
            <person name="Morin E."/>
            <person name="Andreopoulos B."/>
            <person name="Barry K.W."/>
            <person name="Bonito G."/>
            <person name="Buee M."/>
            <person name="Carver A."/>
            <person name="Chen C."/>
            <person name="Cichocki N."/>
            <person name="Clum A."/>
            <person name="Culley D."/>
            <person name="Crous P.W."/>
            <person name="Fauchery L."/>
            <person name="Girlanda M."/>
            <person name="Hayes R.D."/>
            <person name="Keri Z."/>
            <person name="LaButti K."/>
            <person name="Lipzen A."/>
            <person name="Lombard V."/>
            <person name="Magnuson J."/>
            <person name="Maillard F."/>
            <person name="Murat C."/>
            <person name="Nolan M."/>
            <person name="Ohm R.A."/>
            <person name="Pangilinan J."/>
            <person name="Pereira M.F."/>
            <person name="Perotto S."/>
            <person name="Peter M."/>
            <person name="Pfister S."/>
            <person name="Riley R."/>
            <person name="Sitrit Y."/>
            <person name="Stielow J.B."/>
            <person name="Szollosi G."/>
            <person name="Zifcakova L."/>
            <person name="Stursova M."/>
            <person name="Spatafora J.W."/>
            <person name="Tedersoo L."/>
            <person name="Vaario L.M."/>
            <person name="Yamada A."/>
            <person name="Yan M."/>
            <person name="Wang P."/>
            <person name="Xu J."/>
            <person name="Bruns T."/>
            <person name="Baldrian P."/>
            <person name="Vilgalys R."/>
            <person name="Dunand C."/>
            <person name="Henrissat B."/>
            <person name="Grigoriev I.V."/>
            <person name="Hibbett D."/>
            <person name="Nagy L.G."/>
            <person name="Martin F.M."/>
        </authorList>
    </citation>
    <scope>NUCLEOTIDE SEQUENCE</scope>
    <source>
        <strain evidence="5">UP504</strain>
    </source>
</reference>
<keyword evidence="6" id="KW-1185">Reference proteome</keyword>
<dbReference type="GO" id="GO:0036503">
    <property type="term" value="P:ERAD pathway"/>
    <property type="evidence" value="ECO:0007669"/>
    <property type="project" value="TreeGrafter"/>
</dbReference>
<evidence type="ECO:0000256" key="1">
    <source>
        <dbReference type="ARBA" id="ARBA00010545"/>
    </source>
</evidence>
<evidence type="ECO:0000313" key="5">
    <source>
        <dbReference type="EMBL" id="KAF9509718.1"/>
    </source>
</evidence>
<feature type="non-terminal residue" evidence="5">
    <location>
        <position position="1"/>
    </location>
</feature>
<proteinExistence type="inferred from homology"/>
<feature type="signal peptide" evidence="4">
    <location>
        <begin position="1"/>
        <end position="19"/>
    </location>
</feature>
<dbReference type="PANTHER" id="PTHR38425:SF1">
    <property type="entry name" value="LONG CHRONOLOGICAL LIFESPAN PROTEIN 2"/>
    <property type="match status" value="1"/>
</dbReference>
<keyword evidence="3 4" id="KW-0732">Signal</keyword>
<gene>
    <name evidence="5" type="ORF">BS47DRAFT_1301148</name>
</gene>
<dbReference type="AlphaFoldDB" id="A0A9P6APW6"/>
<accession>A0A9P6APW6</accession>
<evidence type="ECO:0000256" key="3">
    <source>
        <dbReference type="ARBA" id="ARBA00022729"/>
    </source>
</evidence>
<evidence type="ECO:0000256" key="4">
    <source>
        <dbReference type="SAM" id="SignalP"/>
    </source>
</evidence>
<name>A0A9P6APW6_9AGAM</name>
<dbReference type="EMBL" id="MU129030">
    <property type="protein sequence ID" value="KAF9509718.1"/>
    <property type="molecule type" value="Genomic_DNA"/>
</dbReference>
<protein>
    <recommendedName>
        <fullName evidence="2">Long chronological lifespan protein 2</fullName>
    </recommendedName>
</protein>
<comment type="caution">
    <text evidence="5">The sequence shown here is derived from an EMBL/GenBank/DDBJ whole genome shotgun (WGS) entry which is preliminary data.</text>
</comment>
<evidence type="ECO:0000256" key="2">
    <source>
        <dbReference type="ARBA" id="ARBA00018534"/>
    </source>
</evidence>
<comment type="similarity">
    <text evidence="1">Belongs to the LCL2 family.</text>
</comment>
<evidence type="ECO:0000313" key="6">
    <source>
        <dbReference type="Proteomes" id="UP000886523"/>
    </source>
</evidence>
<dbReference type="OrthoDB" id="2234316at2759"/>
<dbReference type="InterPro" id="IPR034543">
    <property type="entry name" value="LCL2"/>
</dbReference>
<sequence>VFAIVVGCAAYLCPSTLVCVDNPSTCPCPTPEEIKCVIPDEQMKGAGTVVCVSGEQGCRILEKFAKL</sequence>
<dbReference type="PANTHER" id="PTHR38425">
    <property type="entry name" value="LONG CHRONOLOGICAL LIFESPAN PROTEIN 2"/>
    <property type="match status" value="1"/>
</dbReference>
<dbReference type="Proteomes" id="UP000886523">
    <property type="component" value="Unassembled WGS sequence"/>
</dbReference>